<keyword evidence="4 7" id="KW-1133">Transmembrane helix</keyword>
<name>A0A1A0H757_9ASCO</name>
<dbReference type="Proteomes" id="UP000092555">
    <property type="component" value="Unassembled WGS sequence"/>
</dbReference>
<protein>
    <recommendedName>
        <fullName evidence="10">Zinc/iron permease</fullName>
    </recommendedName>
</protein>
<evidence type="ECO:0000256" key="5">
    <source>
        <dbReference type="ARBA" id="ARBA00023034"/>
    </source>
</evidence>
<comment type="caution">
    <text evidence="8">The sequence shown here is derived from an EMBL/GenBank/DDBJ whole genome shotgun (WGS) entry which is preliminary data.</text>
</comment>
<dbReference type="InterPro" id="IPR003689">
    <property type="entry name" value="ZIP"/>
</dbReference>
<dbReference type="AlphaFoldDB" id="A0A1A0H757"/>
<gene>
    <name evidence="8" type="ORF">METBIDRAFT_25434</name>
</gene>
<feature type="transmembrane region" description="Helical" evidence="7">
    <location>
        <begin position="6"/>
        <end position="25"/>
    </location>
</feature>
<dbReference type="GO" id="GO:0006829">
    <property type="term" value="P:zinc ion transport"/>
    <property type="evidence" value="ECO:0007669"/>
    <property type="project" value="InterPro"/>
</dbReference>
<comment type="subcellular location">
    <subcellularLocation>
        <location evidence="1">Endomembrane system</location>
        <topology evidence="1">Multi-pass membrane protein</topology>
    </subcellularLocation>
    <subcellularLocation>
        <location evidence="2">Golgi apparatus membrane</location>
    </subcellularLocation>
</comment>
<dbReference type="OrthoDB" id="19859at2759"/>
<evidence type="ECO:0000256" key="6">
    <source>
        <dbReference type="ARBA" id="ARBA00023136"/>
    </source>
</evidence>
<dbReference type="InterPro" id="IPR045891">
    <property type="entry name" value="ZIP9"/>
</dbReference>
<evidence type="ECO:0000313" key="9">
    <source>
        <dbReference type="Proteomes" id="UP000092555"/>
    </source>
</evidence>
<organism evidence="8 9">
    <name type="scientific">Metschnikowia bicuspidata var. bicuspidata NRRL YB-4993</name>
    <dbReference type="NCBI Taxonomy" id="869754"/>
    <lineage>
        <taxon>Eukaryota</taxon>
        <taxon>Fungi</taxon>
        <taxon>Dikarya</taxon>
        <taxon>Ascomycota</taxon>
        <taxon>Saccharomycotina</taxon>
        <taxon>Pichiomycetes</taxon>
        <taxon>Metschnikowiaceae</taxon>
        <taxon>Metschnikowia</taxon>
    </lineage>
</organism>
<dbReference type="RefSeq" id="XP_018710335.1">
    <property type="nucleotide sequence ID" value="XM_018855295.1"/>
</dbReference>
<evidence type="ECO:0000256" key="2">
    <source>
        <dbReference type="ARBA" id="ARBA00004394"/>
    </source>
</evidence>
<feature type="transmembrane region" description="Helical" evidence="7">
    <location>
        <begin position="187"/>
        <end position="209"/>
    </location>
</feature>
<accession>A0A1A0H757</accession>
<sequence length="240" mass="26189">ITLNAIMAISTLAVGIGSIKLNIALSHMSKLSALSTGILIGTALGVILPEGIQTLFIAQDTLLYLDSLGMPSSFIVGASLLLGFIVLFSFEHILSLRDNLRMVMPELHQSRFIWTIVLSLLKSTLTLGLIIHSFVDGIALGVSFYDENKTFQILFFFMIVIHKLPTAFSLSIVLLREGISLSMCKYHILAFALATPISSTLAYFLVFVFDLSSPFILGILLLISAGTFIFSVLHVMTENS</sequence>
<dbReference type="GO" id="GO:0046873">
    <property type="term" value="F:metal ion transmembrane transporter activity"/>
    <property type="evidence" value="ECO:0007669"/>
    <property type="project" value="InterPro"/>
</dbReference>
<reference evidence="8 9" key="1">
    <citation type="submission" date="2016-05" db="EMBL/GenBank/DDBJ databases">
        <title>Comparative genomics of biotechnologically important yeasts.</title>
        <authorList>
            <consortium name="DOE Joint Genome Institute"/>
            <person name="Riley R."/>
            <person name="Haridas S."/>
            <person name="Wolfe K.H."/>
            <person name="Lopes M.R."/>
            <person name="Hittinger C.T."/>
            <person name="Goker M."/>
            <person name="Salamov A."/>
            <person name="Wisecaver J."/>
            <person name="Long T.M."/>
            <person name="Aerts A.L."/>
            <person name="Barry K."/>
            <person name="Choi C."/>
            <person name="Clum A."/>
            <person name="Coughlan A.Y."/>
            <person name="Deshpande S."/>
            <person name="Douglass A.P."/>
            <person name="Hanson S.J."/>
            <person name="Klenk H.-P."/>
            <person name="LaButti K."/>
            <person name="Lapidus A."/>
            <person name="Lindquist E."/>
            <person name="Lipzen A."/>
            <person name="Meier-kolthoff J.P."/>
            <person name="Ohm R.A."/>
            <person name="Otillar R.P."/>
            <person name="Pangilinan J."/>
            <person name="Peng Y."/>
            <person name="Rokas A."/>
            <person name="Rosa C.A."/>
            <person name="Scheuner C."/>
            <person name="Sibirny A.A."/>
            <person name="Slot J.C."/>
            <person name="Stielow J.B."/>
            <person name="Sun H."/>
            <person name="Kurtzman C.P."/>
            <person name="Blackwell M."/>
            <person name="Grigoriev I.V."/>
            <person name="Jeffries T.W."/>
        </authorList>
    </citation>
    <scope>NUCLEOTIDE SEQUENCE [LARGE SCALE GENOMIC DNA]</scope>
    <source>
        <strain evidence="8 9">NRRL YB-4993</strain>
    </source>
</reference>
<evidence type="ECO:0000256" key="1">
    <source>
        <dbReference type="ARBA" id="ARBA00004127"/>
    </source>
</evidence>
<evidence type="ECO:0000256" key="7">
    <source>
        <dbReference type="SAM" id="Phobius"/>
    </source>
</evidence>
<keyword evidence="3 7" id="KW-0812">Transmembrane</keyword>
<dbReference type="GO" id="GO:0000139">
    <property type="term" value="C:Golgi membrane"/>
    <property type="evidence" value="ECO:0007669"/>
    <property type="project" value="UniProtKB-SubCell"/>
</dbReference>
<dbReference type="EMBL" id="LXTC01000005">
    <property type="protein sequence ID" value="OBA19810.1"/>
    <property type="molecule type" value="Genomic_DNA"/>
</dbReference>
<proteinExistence type="predicted"/>
<feature type="transmembrane region" description="Helical" evidence="7">
    <location>
        <begin position="151"/>
        <end position="175"/>
    </location>
</feature>
<evidence type="ECO:0000256" key="3">
    <source>
        <dbReference type="ARBA" id="ARBA00022692"/>
    </source>
</evidence>
<dbReference type="GeneID" id="30028271"/>
<keyword evidence="5" id="KW-0333">Golgi apparatus</keyword>
<dbReference type="Pfam" id="PF02535">
    <property type="entry name" value="Zip"/>
    <property type="match status" value="1"/>
</dbReference>
<keyword evidence="9" id="KW-1185">Reference proteome</keyword>
<keyword evidence="6 7" id="KW-0472">Membrane</keyword>
<feature type="transmembrane region" description="Helical" evidence="7">
    <location>
        <begin position="111"/>
        <end position="131"/>
    </location>
</feature>
<feature type="non-terminal residue" evidence="8">
    <location>
        <position position="1"/>
    </location>
</feature>
<evidence type="ECO:0008006" key="10">
    <source>
        <dbReference type="Google" id="ProtNLM"/>
    </source>
</evidence>
<dbReference type="PANTHER" id="PTHR16133">
    <property type="entry name" value="SOLUTE CARRIER FAMILY 39 ZINC TRANSPORTER , MEMBER 9-RELATED"/>
    <property type="match status" value="1"/>
</dbReference>
<feature type="transmembrane region" description="Helical" evidence="7">
    <location>
        <begin position="70"/>
        <end position="90"/>
    </location>
</feature>
<feature type="transmembrane region" description="Helical" evidence="7">
    <location>
        <begin position="37"/>
        <end position="58"/>
    </location>
</feature>
<dbReference type="STRING" id="869754.A0A1A0H757"/>
<feature type="non-terminal residue" evidence="8">
    <location>
        <position position="240"/>
    </location>
</feature>
<evidence type="ECO:0000256" key="4">
    <source>
        <dbReference type="ARBA" id="ARBA00022989"/>
    </source>
</evidence>
<feature type="transmembrane region" description="Helical" evidence="7">
    <location>
        <begin position="215"/>
        <end position="236"/>
    </location>
</feature>
<evidence type="ECO:0000313" key="8">
    <source>
        <dbReference type="EMBL" id="OBA19810.1"/>
    </source>
</evidence>
<dbReference type="PANTHER" id="PTHR16133:SF0">
    <property type="entry name" value="ZINC_IRON REGULATED TRANSPORTER-RELATED PROTEIN 102B, ISOFORM E"/>
    <property type="match status" value="1"/>
</dbReference>